<dbReference type="PANTHER" id="PTHR42646:SF2">
    <property type="entry name" value="5'-3' EXONUCLEASE FAMILY PROTEIN"/>
    <property type="match status" value="1"/>
</dbReference>
<keyword evidence="2" id="KW-0378">Hydrolase</keyword>
<feature type="domain" description="5'-3' exonuclease" evidence="4">
    <location>
        <begin position="1"/>
        <end position="214"/>
    </location>
</feature>
<dbReference type="SMART" id="SM00475">
    <property type="entry name" value="53EXOc"/>
    <property type="match status" value="1"/>
</dbReference>
<dbReference type="Proteomes" id="UP000076420">
    <property type="component" value="Unassembled WGS sequence"/>
</dbReference>
<accession>A0A2C9KR80</accession>
<dbReference type="InterPro" id="IPR020046">
    <property type="entry name" value="5-3_exonucl_a-hlix_arch_N"/>
</dbReference>
<dbReference type="AlphaFoldDB" id="A0A2C9KR80"/>
<dbReference type="Pfam" id="PF01367">
    <property type="entry name" value="5_3_exonuc"/>
    <property type="match status" value="1"/>
</dbReference>
<sequence length="214" mass="23687">MLKILNNREFDKIAIIFDSGVKNFRHDIYSEYKANRVTVPLDLINQLTLVDDVAKILSIPSFKVIGFEADDIIASIAVKAYSEGFSVEIVSSDKDLMQLVNDRIYLFDPSKDKVFMCEDVKEKFGVPPKMLTDLLTLTGDASDNIPGVHGIGPKTAAKLINQFGSIDSIISNADKILNAKQRESILGSVDKILISRDLVTLCLDVPIKVNIDDL</sequence>
<gene>
    <name evidence="5" type="primary">106075633</name>
</gene>
<dbReference type="InterPro" id="IPR002421">
    <property type="entry name" value="5-3_exonuclease"/>
</dbReference>
<dbReference type="STRING" id="6526.A0A2C9KR80"/>
<protein>
    <recommendedName>
        <fullName evidence="4">5'-3' exonuclease domain-containing protein</fullName>
    </recommendedName>
</protein>
<dbReference type="GO" id="GO:0017108">
    <property type="term" value="F:5'-flap endonuclease activity"/>
    <property type="evidence" value="ECO:0007669"/>
    <property type="project" value="InterPro"/>
</dbReference>
<name>A0A2C9KR80_BIOGL</name>
<dbReference type="CDD" id="cd09859">
    <property type="entry name" value="PIN_53EXO"/>
    <property type="match status" value="1"/>
</dbReference>
<dbReference type="SUPFAM" id="SSF47807">
    <property type="entry name" value="5' to 3' exonuclease, C-terminal subdomain"/>
    <property type="match status" value="1"/>
</dbReference>
<evidence type="ECO:0000256" key="2">
    <source>
        <dbReference type="ARBA" id="ARBA00022801"/>
    </source>
</evidence>
<dbReference type="InterPro" id="IPR020045">
    <property type="entry name" value="DNA_polI_H3TH"/>
</dbReference>
<dbReference type="VEuPathDB" id="VectorBase:BGLB022568"/>
<evidence type="ECO:0000256" key="3">
    <source>
        <dbReference type="ARBA" id="ARBA00023125"/>
    </source>
</evidence>
<keyword evidence="3" id="KW-0238">DNA-binding</keyword>
<evidence type="ECO:0000256" key="1">
    <source>
        <dbReference type="ARBA" id="ARBA00022722"/>
    </source>
</evidence>
<dbReference type="InterPro" id="IPR029060">
    <property type="entry name" value="PIN-like_dom_sf"/>
</dbReference>
<dbReference type="GO" id="GO:0033567">
    <property type="term" value="P:DNA replication, Okazaki fragment processing"/>
    <property type="evidence" value="ECO:0007669"/>
    <property type="project" value="InterPro"/>
</dbReference>
<dbReference type="Gene3D" id="1.10.150.20">
    <property type="entry name" value="5' to 3' exonuclease, C-terminal subdomain"/>
    <property type="match status" value="1"/>
</dbReference>
<dbReference type="FunFam" id="1.10.150.20:FF:000003">
    <property type="entry name" value="DNA polymerase I"/>
    <property type="match status" value="1"/>
</dbReference>
<dbReference type="InterPro" id="IPR008918">
    <property type="entry name" value="HhH2"/>
</dbReference>
<organism evidence="5 6">
    <name type="scientific">Biomphalaria glabrata</name>
    <name type="common">Bloodfluke planorb</name>
    <name type="synonym">Freshwater snail</name>
    <dbReference type="NCBI Taxonomy" id="6526"/>
    <lineage>
        <taxon>Eukaryota</taxon>
        <taxon>Metazoa</taxon>
        <taxon>Spiralia</taxon>
        <taxon>Lophotrochozoa</taxon>
        <taxon>Mollusca</taxon>
        <taxon>Gastropoda</taxon>
        <taxon>Heterobranchia</taxon>
        <taxon>Euthyneura</taxon>
        <taxon>Panpulmonata</taxon>
        <taxon>Hygrophila</taxon>
        <taxon>Lymnaeoidea</taxon>
        <taxon>Planorbidae</taxon>
        <taxon>Biomphalaria</taxon>
    </lineage>
</organism>
<dbReference type="SUPFAM" id="SSF88723">
    <property type="entry name" value="PIN domain-like"/>
    <property type="match status" value="1"/>
</dbReference>
<dbReference type="GO" id="GO:0008409">
    <property type="term" value="F:5'-3' exonuclease activity"/>
    <property type="evidence" value="ECO:0007669"/>
    <property type="project" value="InterPro"/>
</dbReference>
<dbReference type="InterPro" id="IPR036279">
    <property type="entry name" value="5-3_exonuclease_C_sf"/>
</dbReference>
<dbReference type="KEGG" id="bgt:106075633"/>
<evidence type="ECO:0000313" key="6">
    <source>
        <dbReference type="Proteomes" id="UP000076420"/>
    </source>
</evidence>
<dbReference type="CDD" id="cd09898">
    <property type="entry name" value="H3TH_53EXO"/>
    <property type="match status" value="1"/>
</dbReference>
<dbReference type="SMART" id="SM00279">
    <property type="entry name" value="HhH2"/>
    <property type="match status" value="1"/>
</dbReference>
<dbReference type="EnsemblMetazoa" id="BGLB022568-RA">
    <property type="protein sequence ID" value="BGLB022568-PA"/>
    <property type="gene ID" value="BGLB022568"/>
</dbReference>
<keyword evidence="1" id="KW-0540">Nuclease</keyword>
<dbReference type="GO" id="GO:0003677">
    <property type="term" value="F:DNA binding"/>
    <property type="evidence" value="ECO:0007669"/>
    <property type="project" value="UniProtKB-KW"/>
</dbReference>
<evidence type="ECO:0000259" key="4">
    <source>
        <dbReference type="SMART" id="SM00475"/>
    </source>
</evidence>
<dbReference type="Gene3D" id="3.40.50.1010">
    <property type="entry name" value="5'-nuclease"/>
    <property type="match status" value="1"/>
</dbReference>
<reference evidence="5" key="1">
    <citation type="submission" date="2020-05" db="UniProtKB">
        <authorList>
            <consortium name="EnsemblMetazoa"/>
        </authorList>
    </citation>
    <scope>IDENTIFICATION</scope>
    <source>
        <strain evidence="5">BB02</strain>
    </source>
</reference>
<evidence type="ECO:0000313" key="5">
    <source>
        <dbReference type="EnsemblMetazoa" id="BGLB022568-PA"/>
    </source>
</evidence>
<proteinExistence type="predicted"/>
<dbReference type="Pfam" id="PF02739">
    <property type="entry name" value="5_3_exonuc_N"/>
    <property type="match status" value="1"/>
</dbReference>
<dbReference type="InterPro" id="IPR038969">
    <property type="entry name" value="FEN"/>
</dbReference>
<dbReference type="PANTHER" id="PTHR42646">
    <property type="entry name" value="FLAP ENDONUCLEASE XNI"/>
    <property type="match status" value="1"/>
</dbReference>